<keyword evidence="7" id="KW-1133">Transmembrane helix</keyword>
<dbReference type="Pfam" id="PF17854">
    <property type="entry name" value="FtsK_alpha"/>
    <property type="match status" value="1"/>
</dbReference>
<proteinExistence type="inferred from homology"/>
<evidence type="ECO:0000256" key="1">
    <source>
        <dbReference type="ARBA" id="ARBA00006474"/>
    </source>
</evidence>
<protein>
    <recommendedName>
        <fullName evidence="8">FtsK domain-containing protein</fullName>
    </recommendedName>
</protein>
<evidence type="ECO:0000256" key="5">
    <source>
        <dbReference type="PROSITE-ProRule" id="PRU00289"/>
    </source>
</evidence>
<dbReference type="Pfam" id="PF01580">
    <property type="entry name" value="FtsK_SpoIIIE"/>
    <property type="match status" value="1"/>
</dbReference>
<evidence type="ECO:0000256" key="7">
    <source>
        <dbReference type="SAM" id="Phobius"/>
    </source>
</evidence>
<dbReference type="Gene3D" id="3.40.50.300">
    <property type="entry name" value="P-loop containing nucleotide triphosphate hydrolases"/>
    <property type="match status" value="1"/>
</dbReference>
<feature type="region of interest" description="Disordered" evidence="6">
    <location>
        <begin position="891"/>
        <end position="915"/>
    </location>
</feature>
<dbReference type="Gene3D" id="3.30.980.40">
    <property type="match status" value="1"/>
</dbReference>
<keyword evidence="2 5" id="KW-0547">Nucleotide-binding</keyword>
<dbReference type="SUPFAM" id="SSF52540">
    <property type="entry name" value="P-loop containing nucleoside triphosphate hydrolases"/>
    <property type="match status" value="1"/>
</dbReference>
<dbReference type="InterPro" id="IPR036388">
    <property type="entry name" value="WH-like_DNA-bd_sf"/>
</dbReference>
<dbReference type="SUPFAM" id="SSF46785">
    <property type="entry name" value="Winged helix' DNA-binding domain"/>
    <property type="match status" value="1"/>
</dbReference>
<dbReference type="CDD" id="cd01127">
    <property type="entry name" value="TrwB_TraG_TraD_VirD4"/>
    <property type="match status" value="1"/>
</dbReference>
<dbReference type="RefSeq" id="WP_201365947.1">
    <property type="nucleotide sequence ID" value="NZ_BNJJ01000023.1"/>
</dbReference>
<evidence type="ECO:0000256" key="3">
    <source>
        <dbReference type="ARBA" id="ARBA00022840"/>
    </source>
</evidence>
<dbReference type="InterPro" id="IPR002543">
    <property type="entry name" value="FtsK_dom"/>
</dbReference>
<comment type="similarity">
    <text evidence="1">Belongs to the FtsK/SpoIIIE/SftA family.</text>
</comment>
<reference evidence="9 10" key="1">
    <citation type="journal article" date="2021" name="Int. J. Syst. Evol. Microbiol.">
        <title>Reticulibacter mediterranei gen. nov., sp. nov., within the new family Reticulibacteraceae fam. nov., and Ktedonospora formicarum gen. nov., sp. nov., Ktedonobacter robiniae sp. nov., Dictyobacter formicarum sp. nov. and Dictyobacter arantiisoli sp. nov., belonging to the class Ktedonobacteria.</title>
        <authorList>
            <person name="Yabe S."/>
            <person name="Zheng Y."/>
            <person name="Wang C.M."/>
            <person name="Sakai Y."/>
            <person name="Abe K."/>
            <person name="Yokota A."/>
            <person name="Donadio S."/>
            <person name="Cavaletti L."/>
            <person name="Monciardini P."/>
        </authorList>
    </citation>
    <scope>NUCLEOTIDE SEQUENCE [LARGE SCALE GENOMIC DNA]</scope>
    <source>
        <strain evidence="9 10">SOSP1-9</strain>
    </source>
</reference>
<evidence type="ECO:0000256" key="4">
    <source>
        <dbReference type="ARBA" id="ARBA00023125"/>
    </source>
</evidence>
<keyword evidence="7" id="KW-0812">Transmembrane</keyword>
<dbReference type="SMART" id="SM00382">
    <property type="entry name" value="AAA"/>
    <property type="match status" value="1"/>
</dbReference>
<dbReference type="PROSITE" id="PS50901">
    <property type="entry name" value="FTSK"/>
    <property type="match status" value="1"/>
</dbReference>
<accession>A0ABQ3VQT1</accession>
<dbReference type="Gene3D" id="1.10.10.10">
    <property type="entry name" value="Winged helix-like DNA-binding domain superfamily/Winged helix DNA-binding domain"/>
    <property type="match status" value="1"/>
</dbReference>
<feature type="transmembrane region" description="Helical" evidence="7">
    <location>
        <begin position="65"/>
        <end position="91"/>
    </location>
</feature>
<keyword evidence="7" id="KW-0472">Membrane</keyword>
<keyword evidence="3 5" id="KW-0067">ATP-binding</keyword>
<feature type="compositionally biased region" description="Low complexity" evidence="6">
    <location>
        <begin position="152"/>
        <end position="179"/>
    </location>
</feature>
<feature type="compositionally biased region" description="Polar residues" evidence="6">
    <location>
        <begin position="891"/>
        <end position="903"/>
    </location>
</feature>
<dbReference type="InterPro" id="IPR003593">
    <property type="entry name" value="AAA+_ATPase"/>
</dbReference>
<evidence type="ECO:0000313" key="10">
    <source>
        <dbReference type="Proteomes" id="UP000635565"/>
    </source>
</evidence>
<dbReference type="PANTHER" id="PTHR22683">
    <property type="entry name" value="SPORULATION PROTEIN RELATED"/>
    <property type="match status" value="1"/>
</dbReference>
<dbReference type="Pfam" id="PF09397">
    <property type="entry name" value="FtsK_gamma"/>
    <property type="match status" value="1"/>
</dbReference>
<dbReference type="InterPro" id="IPR027417">
    <property type="entry name" value="P-loop_NTPase"/>
</dbReference>
<dbReference type="EMBL" id="BNJJ01000023">
    <property type="protein sequence ID" value="GHO88355.1"/>
    <property type="molecule type" value="Genomic_DNA"/>
</dbReference>
<organism evidence="9 10">
    <name type="scientific">Dictyobacter formicarum</name>
    <dbReference type="NCBI Taxonomy" id="2778368"/>
    <lineage>
        <taxon>Bacteria</taxon>
        <taxon>Bacillati</taxon>
        <taxon>Chloroflexota</taxon>
        <taxon>Ktedonobacteria</taxon>
        <taxon>Ktedonobacterales</taxon>
        <taxon>Dictyobacteraceae</taxon>
        <taxon>Dictyobacter</taxon>
    </lineage>
</organism>
<comment type="caution">
    <text evidence="9">The sequence shown here is derived from an EMBL/GenBank/DDBJ whole genome shotgun (WGS) entry which is preliminary data.</text>
</comment>
<evidence type="ECO:0000259" key="8">
    <source>
        <dbReference type="PROSITE" id="PS50901"/>
    </source>
</evidence>
<dbReference type="PANTHER" id="PTHR22683:SF41">
    <property type="entry name" value="DNA TRANSLOCASE FTSK"/>
    <property type="match status" value="1"/>
</dbReference>
<feature type="compositionally biased region" description="Acidic residues" evidence="6">
    <location>
        <begin position="140"/>
        <end position="151"/>
    </location>
</feature>
<feature type="region of interest" description="Disordered" evidence="6">
    <location>
        <begin position="140"/>
        <end position="179"/>
    </location>
</feature>
<dbReference type="Proteomes" id="UP000635565">
    <property type="component" value="Unassembled WGS sequence"/>
</dbReference>
<dbReference type="SMART" id="SM00843">
    <property type="entry name" value="Ftsk_gamma"/>
    <property type="match status" value="1"/>
</dbReference>
<feature type="region of interest" description="Disordered" evidence="6">
    <location>
        <begin position="297"/>
        <end position="318"/>
    </location>
</feature>
<dbReference type="InterPro" id="IPR036390">
    <property type="entry name" value="WH_DNA-bd_sf"/>
</dbReference>
<feature type="binding site" evidence="5">
    <location>
        <begin position="535"/>
        <end position="542"/>
    </location>
    <ligand>
        <name>ATP</name>
        <dbReference type="ChEBI" id="CHEBI:30616"/>
    </ligand>
</feature>
<feature type="transmembrane region" description="Helical" evidence="7">
    <location>
        <begin position="531"/>
        <end position="554"/>
    </location>
</feature>
<dbReference type="InterPro" id="IPR018541">
    <property type="entry name" value="Ftsk_gamma"/>
</dbReference>
<evidence type="ECO:0000256" key="2">
    <source>
        <dbReference type="ARBA" id="ARBA00022741"/>
    </source>
</evidence>
<keyword evidence="4" id="KW-0238">DNA-binding</keyword>
<name>A0ABQ3VQT1_9CHLR</name>
<evidence type="ECO:0000256" key="6">
    <source>
        <dbReference type="SAM" id="MobiDB-lite"/>
    </source>
</evidence>
<feature type="domain" description="FtsK" evidence="8">
    <location>
        <begin position="517"/>
        <end position="714"/>
    </location>
</feature>
<keyword evidence="10" id="KW-1185">Reference proteome</keyword>
<dbReference type="InterPro" id="IPR041027">
    <property type="entry name" value="FtsK_alpha"/>
</dbReference>
<sequence length="915" mass="101210">MFAVTRLCESLRNEQLIRNSMVFGLVVLCLLVLLESRLIMGPLTAGALADVLALPFQGWPPAVGHVLVIGLILVVTIFTFRITFAHVLMVYRFIERIIGDGPRGEEEDEEELDVAPSRFLGQRPQFSRYSAASKAALDDFEDADEREDELELPSTPSRRQSPSRSGKAAPAARASRQPAAPLVDEEIYYDDGFNSYDDYSDKTIAIEPEEYEYEDENYYFDDEDPLNDINLHKQHISMVPRGVHDPQPLDITDHTGATRGARQQALSFDDQTVIDDDVVLQPAPGNEPLILEPKPRAEAAKPGRQIRQVAPNPPVPVQRQASAATPAVSAASKKMAAAVASANTPNIKSSWQLPKIDVLQAPDSMKQQIFSEDTAALAKLIQDTLRSFRVEAEVREEDISIGPTIIRFGIRPTGRPQMIVDEKSGKMVPVRDASGQIVYETRTRVSRIMALQNDLALVLEAKTIRMEAPVPGRPYVGVEIPNKNSRLVMLREVLESKEFHAAKVKSKLSIGLGKDVAGQVRVGDLAKMPHLLIAGATGAGKSVMINAIIASILMQSTPDDVRLLMVDPKMVELNMYNGIPHLLSPVVVEVEKVVSLLKNAIAEMERRYRLFSQLGVRNLEGYRKLRAQKLTQGDTSLNNLPAIVIIIDELADLMMAAPEEVEGMICRLAQLARATGIHLVVATQRPSVDVITGLIKANIPTRISFMVSSAVDSRTIIDMGGAERLLGRGDMLYLPADAGRPERIQGAFLSDEEAQRLADFWRQQIVQHALALGIDPNAANVQSQVEPGWELKVEQPDEFELEDELLDRAEDVVREQGRASISLLQRRLKVGYSRAARLIDLLEQRGIIGQSVDGGRAREVYDHGQRGGDGHSLADEADDIMVEEKARNDFLRNQASRFQHNPPSRTPIDDDEMDM</sequence>
<dbReference type="InterPro" id="IPR050206">
    <property type="entry name" value="FtsK/SpoIIIE/SftA"/>
</dbReference>
<evidence type="ECO:0000313" key="9">
    <source>
        <dbReference type="EMBL" id="GHO88355.1"/>
    </source>
</evidence>
<gene>
    <name evidence="9" type="ORF">KSZ_63610</name>
</gene>